<accession>A0A0L6W2F1</accession>
<feature type="transmembrane region" description="Helical" evidence="1">
    <location>
        <begin position="9"/>
        <end position="27"/>
    </location>
</feature>
<sequence>MADVKTQEWWGNFAFILFLVLILLFFGDGVW</sequence>
<dbReference type="EMBL" id="LGTE01000014">
    <property type="protein sequence ID" value="KNZ69259.1"/>
    <property type="molecule type" value="Genomic_DNA"/>
</dbReference>
<dbReference type="AlphaFoldDB" id="A0A0L6W2F1"/>
<protein>
    <submittedName>
        <fullName evidence="2">Uncharacterized protein</fullName>
    </submittedName>
</protein>
<keyword evidence="1" id="KW-0472">Membrane</keyword>
<dbReference type="Proteomes" id="UP000037175">
    <property type="component" value="Unassembled WGS sequence"/>
</dbReference>
<evidence type="ECO:0000313" key="2">
    <source>
        <dbReference type="EMBL" id="KNZ69259.1"/>
    </source>
</evidence>
<keyword evidence="1" id="KW-1133">Transmembrane helix</keyword>
<keyword evidence="3" id="KW-1185">Reference proteome</keyword>
<comment type="caution">
    <text evidence="2">The sequence shown here is derived from an EMBL/GenBank/DDBJ whole genome shotgun (WGS) entry which is preliminary data.</text>
</comment>
<proteinExistence type="predicted"/>
<organism evidence="2 3">
    <name type="scientific">Thermincola ferriacetica</name>
    <dbReference type="NCBI Taxonomy" id="281456"/>
    <lineage>
        <taxon>Bacteria</taxon>
        <taxon>Bacillati</taxon>
        <taxon>Bacillota</taxon>
        <taxon>Clostridia</taxon>
        <taxon>Eubacteriales</taxon>
        <taxon>Thermincolaceae</taxon>
        <taxon>Thermincola</taxon>
    </lineage>
</organism>
<evidence type="ECO:0000313" key="3">
    <source>
        <dbReference type="Proteomes" id="UP000037175"/>
    </source>
</evidence>
<name>A0A0L6W2F1_9FIRM</name>
<evidence type="ECO:0000256" key="1">
    <source>
        <dbReference type="SAM" id="Phobius"/>
    </source>
</evidence>
<reference evidence="3" key="1">
    <citation type="submission" date="2015-07" db="EMBL/GenBank/DDBJ databases">
        <title>Complete Genome of Thermincola ferriacetica strain Z-0001T.</title>
        <authorList>
            <person name="Lusk B."/>
            <person name="Badalamenti J.P."/>
            <person name="Parameswaran P."/>
            <person name="Bond D.R."/>
            <person name="Torres C.I."/>
        </authorList>
    </citation>
    <scope>NUCLEOTIDE SEQUENCE [LARGE SCALE GENOMIC DNA]</scope>
    <source>
        <strain evidence="3">Z-0001</strain>
    </source>
</reference>
<keyword evidence="1" id="KW-0812">Transmembrane</keyword>
<gene>
    <name evidence="2" type="ORF">Tfer_2056</name>
</gene>